<gene>
    <name evidence="10" type="ORF">SOO65_08115</name>
</gene>
<dbReference type="Proteomes" id="UP001324634">
    <property type="component" value="Chromosome"/>
</dbReference>
<dbReference type="RefSeq" id="WP_321399193.1">
    <property type="nucleotide sequence ID" value="NZ_CP139487.1"/>
</dbReference>
<protein>
    <submittedName>
        <fullName evidence="10">MFS transporter</fullName>
    </submittedName>
</protein>
<dbReference type="PROSITE" id="PS50850">
    <property type="entry name" value="MFS"/>
    <property type="match status" value="1"/>
</dbReference>
<dbReference type="SUPFAM" id="SSF103473">
    <property type="entry name" value="MFS general substrate transporter"/>
    <property type="match status" value="1"/>
</dbReference>
<dbReference type="InterPro" id="IPR011701">
    <property type="entry name" value="MFS"/>
</dbReference>
<dbReference type="EMBL" id="CP139487">
    <property type="protein sequence ID" value="WPU66709.1"/>
    <property type="molecule type" value="Genomic_DNA"/>
</dbReference>
<evidence type="ECO:0000256" key="6">
    <source>
        <dbReference type="ARBA" id="ARBA00022989"/>
    </source>
</evidence>
<feature type="transmembrane region" description="Helical" evidence="8">
    <location>
        <begin position="114"/>
        <end position="139"/>
    </location>
</feature>
<evidence type="ECO:0000256" key="1">
    <source>
        <dbReference type="ARBA" id="ARBA00004651"/>
    </source>
</evidence>
<dbReference type="PANTHER" id="PTHR43528:SF7">
    <property type="entry name" value="MFS TRANSPORTER"/>
    <property type="match status" value="1"/>
</dbReference>
<dbReference type="Gene3D" id="1.20.1250.20">
    <property type="entry name" value="MFS general substrate transporter like domains"/>
    <property type="match status" value="2"/>
</dbReference>
<keyword evidence="4 8" id="KW-0812">Transmembrane</keyword>
<name>A0AAX4HTK4_9BACT</name>
<keyword evidence="11" id="KW-1185">Reference proteome</keyword>
<evidence type="ECO:0000256" key="2">
    <source>
        <dbReference type="ARBA" id="ARBA00022448"/>
    </source>
</evidence>
<feature type="transmembrane region" description="Helical" evidence="8">
    <location>
        <begin position="398"/>
        <end position="417"/>
    </location>
</feature>
<evidence type="ECO:0000256" key="3">
    <source>
        <dbReference type="ARBA" id="ARBA00022475"/>
    </source>
</evidence>
<dbReference type="GO" id="GO:0005886">
    <property type="term" value="C:plasma membrane"/>
    <property type="evidence" value="ECO:0007669"/>
    <property type="project" value="UniProtKB-SubCell"/>
</dbReference>
<dbReference type="InterPro" id="IPR020846">
    <property type="entry name" value="MFS_dom"/>
</dbReference>
<feature type="transmembrane region" description="Helical" evidence="8">
    <location>
        <begin position="54"/>
        <end position="75"/>
    </location>
</feature>
<dbReference type="KEGG" id="psti:SOO65_08115"/>
<feature type="transmembrane region" description="Helical" evidence="8">
    <location>
        <begin position="241"/>
        <end position="260"/>
    </location>
</feature>
<keyword evidence="6 8" id="KW-1133">Transmembrane helix</keyword>
<evidence type="ECO:0000256" key="8">
    <source>
        <dbReference type="SAM" id="Phobius"/>
    </source>
</evidence>
<dbReference type="InterPro" id="IPR036259">
    <property type="entry name" value="MFS_trans_sf"/>
</dbReference>
<evidence type="ECO:0000256" key="4">
    <source>
        <dbReference type="ARBA" id="ARBA00022692"/>
    </source>
</evidence>
<feature type="domain" description="Major facilitator superfamily (MFS) profile" evidence="9">
    <location>
        <begin position="13"/>
        <end position="422"/>
    </location>
</feature>
<keyword evidence="7 8" id="KW-0472">Membrane</keyword>
<feature type="transmembrane region" description="Helical" evidence="8">
    <location>
        <begin position="151"/>
        <end position="174"/>
    </location>
</feature>
<evidence type="ECO:0000313" key="11">
    <source>
        <dbReference type="Proteomes" id="UP001324634"/>
    </source>
</evidence>
<feature type="transmembrane region" description="Helical" evidence="8">
    <location>
        <begin position="87"/>
        <end position="108"/>
    </location>
</feature>
<dbReference type="PANTHER" id="PTHR43528">
    <property type="entry name" value="ALPHA-KETOGLUTARATE PERMEASE"/>
    <property type="match status" value="1"/>
</dbReference>
<feature type="transmembrane region" description="Helical" evidence="8">
    <location>
        <begin position="304"/>
        <end position="322"/>
    </location>
</feature>
<evidence type="ECO:0000256" key="7">
    <source>
        <dbReference type="ARBA" id="ARBA00023136"/>
    </source>
</evidence>
<keyword evidence="5" id="KW-0769">Symport</keyword>
<feature type="transmembrane region" description="Helical" evidence="8">
    <location>
        <begin position="334"/>
        <end position="357"/>
    </location>
</feature>
<dbReference type="GO" id="GO:0015293">
    <property type="term" value="F:symporter activity"/>
    <property type="evidence" value="ECO:0007669"/>
    <property type="project" value="UniProtKB-KW"/>
</dbReference>
<keyword evidence="2" id="KW-0813">Transport</keyword>
<organism evidence="10 11">
    <name type="scientific">Peredibacter starrii</name>
    <dbReference type="NCBI Taxonomy" id="28202"/>
    <lineage>
        <taxon>Bacteria</taxon>
        <taxon>Pseudomonadati</taxon>
        <taxon>Bdellovibrionota</taxon>
        <taxon>Bacteriovoracia</taxon>
        <taxon>Bacteriovoracales</taxon>
        <taxon>Bacteriovoracaceae</taxon>
        <taxon>Peredibacter</taxon>
    </lineage>
</organism>
<dbReference type="AlphaFoldDB" id="A0AAX4HTK4"/>
<evidence type="ECO:0000313" key="10">
    <source>
        <dbReference type="EMBL" id="WPU66709.1"/>
    </source>
</evidence>
<feature type="transmembrane region" description="Helical" evidence="8">
    <location>
        <begin position="369"/>
        <end position="386"/>
    </location>
</feature>
<feature type="transmembrane region" description="Helical" evidence="8">
    <location>
        <begin position="186"/>
        <end position="209"/>
    </location>
</feature>
<dbReference type="InterPro" id="IPR051084">
    <property type="entry name" value="H+-coupled_symporters"/>
</dbReference>
<evidence type="ECO:0000256" key="5">
    <source>
        <dbReference type="ARBA" id="ARBA00022847"/>
    </source>
</evidence>
<accession>A0AAX4HTK4</accession>
<comment type="subcellular location">
    <subcellularLocation>
        <location evidence="1">Cell membrane</location>
        <topology evidence="1">Multi-pass membrane protein</topology>
    </subcellularLocation>
</comment>
<evidence type="ECO:0000259" key="9">
    <source>
        <dbReference type="PROSITE" id="PS50850"/>
    </source>
</evidence>
<reference evidence="10 11" key="1">
    <citation type="submission" date="2023-11" db="EMBL/GenBank/DDBJ databases">
        <title>Peredibacter starrii A3.12.</title>
        <authorList>
            <person name="Mitchell R.J."/>
        </authorList>
    </citation>
    <scope>NUCLEOTIDE SEQUENCE [LARGE SCALE GENOMIC DNA]</scope>
    <source>
        <strain evidence="10 11">A3.12</strain>
    </source>
</reference>
<keyword evidence="3" id="KW-1003">Cell membrane</keyword>
<proteinExistence type="predicted"/>
<dbReference type="Pfam" id="PF07690">
    <property type="entry name" value="MFS_1"/>
    <property type="match status" value="1"/>
</dbReference>
<sequence length="427" mass="46154">MTSSKLSFQDMRTLGLAALGGALEFYDFVIFVFFTKTLSTLFFPADMPAWLAQLQVYGIFASGYVARPIGGVIMAHFGDLLGRKKMFTLSVLLMALPTLCIGLLPTYAQLGLLAPILLLILRVVQGIAIGGEVPAAWVFVAEHVPQNRVGFACASLTSGLTLGILLGSLMGTTIYTQLSPEAVLSYGWRIAFLVGGAFGIFAVWLRGWLKETPVFEAMKERKELNRDIPLKTVLQKHRRSVVLSMLITWMLTAAILVIILMTPTLIQSQFQISAADAFRGNNWASFALVLGCLAGGVSADKIGYAKALFFGSIILLIANYALYIDLTKGAENFILLYTIAGFTVGVVGIVPSVMVAAFPPVIRFSGLSFSYNISYAIFGAITPPFISYLSSHFGGLAPAHYVALATTVTIVISIILLRSRSNSLYNV</sequence>
<feature type="transmembrane region" description="Helical" evidence="8">
    <location>
        <begin position="12"/>
        <end position="34"/>
    </location>
</feature>
<feature type="transmembrane region" description="Helical" evidence="8">
    <location>
        <begin position="280"/>
        <end position="297"/>
    </location>
</feature>